<evidence type="ECO:0000259" key="1">
    <source>
        <dbReference type="Pfam" id="PF00248"/>
    </source>
</evidence>
<dbReference type="CDD" id="cd19163">
    <property type="entry name" value="AKR_galDH"/>
    <property type="match status" value="1"/>
</dbReference>
<dbReference type="PANTHER" id="PTHR42686:SF1">
    <property type="entry name" value="GH17980P-RELATED"/>
    <property type="match status" value="1"/>
</dbReference>
<dbReference type="PANTHER" id="PTHR42686">
    <property type="entry name" value="GH17980P-RELATED"/>
    <property type="match status" value="1"/>
</dbReference>
<dbReference type="SUPFAM" id="SSF51430">
    <property type="entry name" value="NAD(P)-linked oxidoreductase"/>
    <property type="match status" value="1"/>
</dbReference>
<dbReference type="PRINTS" id="PR00069">
    <property type="entry name" value="ALDKETRDTASE"/>
</dbReference>
<reference evidence="2" key="1">
    <citation type="submission" date="2020-01" db="EMBL/GenBank/DDBJ databases">
        <title>Development of genomics and gene disruption for Polysphondylium violaceum indicates a role for the polyketide synthase stlB in stalk morphogenesis.</title>
        <authorList>
            <person name="Narita B."/>
            <person name="Kawabe Y."/>
            <person name="Kin K."/>
            <person name="Saito T."/>
            <person name="Gibbs R."/>
            <person name="Kuspa A."/>
            <person name="Muzny D."/>
            <person name="Queller D."/>
            <person name="Richards S."/>
            <person name="Strassman J."/>
            <person name="Sucgang R."/>
            <person name="Worley K."/>
            <person name="Schaap P."/>
        </authorList>
    </citation>
    <scope>NUCLEOTIDE SEQUENCE</scope>
    <source>
        <strain evidence="2">QSvi11</strain>
    </source>
</reference>
<protein>
    <recommendedName>
        <fullName evidence="1">NADP-dependent oxidoreductase domain-containing protein</fullName>
    </recommendedName>
</protein>
<dbReference type="OrthoDB" id="15400at2759"/>
<accession>A0A8J4V815</accession>
<name>A0A8J4V815_9MYCE</name>
<comment type="caution">
    <text evidence="2">The sequence shown here is derived from an EMBL/GenBank/DDBJ whole genome shotgun (WGS) entry which is preliminary data.</text>
</comment>
<keyword evidence="3" id="KW-1185">Reference proteome</keyword>
<dbReference type="InterPro" id="IPR023210">
    <property type="entry name" value="NADP_OxRdtase_dom"/>
</dbReference>
<gene>
    <name evidence="2" type="ORF">CYY_004132</name>
</gene>
<dbReference type="GO" id="GO:0005829">
    <property type="term" value="C:cytosol"/>
    <property type="evidence" value="ECO:0007669"/>
    <property type="project" value="TreeGrafter"/>
</dbReference>
<dbReference type="InterPro" id="IPR044479">
    <property type="entry name" value="LGALDH-like"/>
</dbReference>
<proteinExistence type="predicted"/>
<dbReference type="AlphaFoldDB" id="A0A8J4V815"/>
<sequence>MQYRRLGKTDLNVSILSYGASPLGGFYGDVDEKKQIDSIHYAIKNGINFIDTSPYYGNTKSEEILGKALVDIPRDKFIIGTKVGRYGRDDFNFSKERIKESVKESLDRLQLDHLDILQLHDIEFGNINQIIKESIPTLMKLKSDGLVRHIGVTGLPLAAIERVVDTVPDELDVILSYCHYSLNDSSLDNLVPKLKGHNIGIINASALSMGLLTETGPRDWHPASNEIKLKCKEAAEFCRQRGSNISKLALQYTLGHPDLATHLVGMPCIENVKDNLKTLQDPIDKELLNDLIEFMKPIHNMTWPSGREENN</sequence>
<dbReference type="Gene3D" id="3.20.20.100">
    <property type="entry name" value="NADP-dependent oxidoreductase domain"/>
    <property type="match status" value="1"/>
</dbReference>
<dbReference type="Proteomes" id="UP000695562">
    <property type="component" value="Unassembled WGS sequence"/>
</dbReference>
<dbReference type="FunFam" id="3.20.20.100:FF:000011">
    <property type="entry name" value="Aldo/keto reductase"/>
    <property type="match status" value="1"/>
</dbReference>
<dbReference type="InterPro" id="IPR036812">
    <property type="entry name" value="NAD(P)_OxRdtase_dom_sf"/>
</dbReference>
<dbReference type="InterPro" id="IPR020471">
    <property type="entry name" value="AKR"/>
</dbReference>
<dbReference type="GO" id="GO:0010349">
    <property type="term" value="F:L-galactose dehydrogenase activity"/>
    <property type="evidence" value="ECO:0007669"/>
    <property type="project" value="InterPro"/>
</dbReference>
<organism evidence="2 3">
    <name type="scientific">Polysphondylium violaceum</name>
    <dbReference type="NCBI Taxonomy" id="133409"/>
    <lineage>
        <taxon>Eukaryota</taxon>
        <taxon>Amoebozoa</taxon>
        <taxon>Evosea</taxon>
        <taxon>Eumycetozoa</taxon>
        <taxon>Dictyostelia</taxon>
        <taxon>Dictyosteliales</taxon>
        <taxon>Dictyosteliaceae</taxon>
        <taxon>Polysphondylium</taxon>
    </lineage>
</organism>
<evidence type="ECO:0000313" key="3">
    <source>
        <dbReference type="Proteomes" id="UP000695562"/>
    </source>
</evidence>
<dbReference type="EMBL" id="AJWJ01000141">
    <property type="protein sequence ID" value="KAF2074549.1"/>
    <property type="molecule type" value="Genomic_DNA"/>
</dbReference>
<dbReference type="Pfam" id="PF00248">
    <property type="entry name" value="Aldo_ket_red"/>
    <property type="match status" value="1"/>
</dbReference>
<evidence type="ECO:0000313" key="2">
    <source>
        <dbReference type="EMBL" id="KAF2074549.1"/>
    </source>
</evidence>
<feature type="domain" description="NADP-dependent oxidoreductase" evidence="1">
    <location>
        <begin position="16"/>
        <end position="290"/>
    </location>
</feature>